<dbReference type="GO" id="GO:0006887">
    <property type="term" value="P:exocytosis"/>
    <property type="evidence" value="ECO:0007669"/>
    <property type="project" value="UniProtKB-KW"/>
</dbReference>
<name>A0A9N9GJS9_9GLOM</name>
<keyword evidence="2" id="KW-0813">Transport</keyword>
<organism evidence="7 8">
    <name type="scientific">Cetraspora pellucida</name>
    <dbReference type="NCBI Taxonomy" id="1433469"/>
    <lineage>
        <taxon>Eukaryota</taxon>
        <taxon>Fungi</taxon>
        <taxon>Fungi incertae sedis</taxon>
        <taxon>Mucoromycota</taxon>
        <taxon>Glomeromycotina</taxon>
        <taxon>Glomeromycetes</taxon>
        <taxon>Diversisporales</taxon>
        <taxon>Gigasporaceae</taxon>
        <taxon>Cetraspora</taxon>
    </lineage>
</organism>
<evidence type="ECO:0000313" key="7">
    <source>
        <dbReference type="EMBL" id="CAG8613485.1"/>
    </source>
</evidence>
<accession>A0A9N9GJS9</accession>
<protein>
    <submittedName>
        <fullName evidence="7">6870_t:CDS:1</fullName>
    </submittedName>
</protein>
<evidence type="ECO:0000259" key="6">
    <source>
        <dbReference type="Pfam" id="PF20667"/>
    </source>
</evidence>
<evidence type="ECO:0000256" key="3">
    <source>
        <dbReference type="ARBA" id="ARBA00022483"/>
    </source>
</evidence>
<comment type="similarity">
    <text evidence="1">Belongs to the SEC10 family.</text>
</comment>
<evidence type="ECO:0000256" key="4">
    <source>
        <dbReference type="ARBA" id="ARBA00023054"/>
    </source>
</evidence>
<gene>
    <name evidence="7" type="ORF">CPELLU_LOCUS7568</name>
</gene>
<dbReference type="InterPro" id="IPR009976">
    <property type="entry name" value="Sec10-like"/>
</dbReference>
<evidence type="ECO:0000256" key="2">
    <source>
        <dbReference type="ARBA" id="ARBA00022448"/>
    </source>
</evidence>
<evidence type="ECO:0000259" key="5">
    <source>
        <dbReference type="Pfam" id="PF07393"/>
    </source>
</evidence>
<dbReference type="InterPro" id="IPR048627">
    <property type="entry name" value="Sec10_HB"/>
</dbReference>
<evidence type="ECO:0000256" key="1">
    <source>
        <dbReference type="ARBA" id="ARBA00006572"/>
    </source>
</evidence>
<keyword evidence="3" id="KW-0268">Exocytosis</keyword>
<dbReference type="PANTHER" id="PTHR12100:SF0">
    <property type="entry name" value="EXOCYST COMPLEX COMPONENT 5"/>
    <property type="match status" value="1"/>
</dbReference>
<dbReference type="GO" id="GO:0006893">
    <property type="term" value="P:Golgi to plasma membrane transport"/>
    <property type="evidence" value="ECO:0007669"/>
    <property type="project" value="TreeGrafter"/>
</dbReference>
<dbReference type="Pfam" id="PF20667">
    <property type="entry name" value="Sec10_N"/>
    <property type="match status" value="1"/>
</dbReference>
<feature type="domain" description="Exocyst complex component Sec10 N-terminal" evidence="6">
    <location>
        <begin position="71"/>
        <end position="184"/>
    </location>
</feature>
<evidence type="ECO:0000313" key="8">
    <source>
        <dbReference type="Proteomes" id="UP000789759"/>
    </source>
</evidence>
<dbReference type="OrthoDB" id="125856at2759"/>
<keyword evidence="8" id="KW-1185">Reference proteome</keyword>
<dbReference type="AlphaFoldDB" id="A0A9N9GJS9"/>
<sequence>MKITSSPFEIISDCRPTYKVIMPTTNPFDLDPESQALLKIETFQGKFTTRDFVENISKNLLKHANPKAFDPKPFIRTFERSIDELLKLRETVTEQSKDLEATVQLTEAGHRKKLHELKTTFEDVVHSFENLETRINEVGNTAIRIGEQLETIDRQRLRASESKDLIEYFMAFNKGDISRLENLRAQGTEGQFKASIIARRLNTIAKEVDIPGAEDAGARIEKYCEVLEKELLDQFDKAYRQKDSKTMHVCNCAKILQEFNGCESCIKLYVNQHQFFITKVNLSQSTEFLTSSSWNDLPNPQVPPPPVDQGLVNLYQEIRTTVKQEAQIINVVFPDPVGVMQVFLQRIFAQLIQTYLESLLLHAENNSTLAYLRCLVAAHIATKELVEDLKGLDMRQKGLSNTSYLDANEASYNSGTIAEILEQCIQDLFVPYTEGDRYIEKEKKSLGELYSSLLLQFTAYHTQQKQLRAGSLLGRAFNQITLSSNTNLMDVPTTDDDGNLSVNSAMLILKIHAEAIRRAVKLSPFTELPKFAGVLFYVLLDNIGKNYIETVLDTCLDQIAVMDPKSELYFKPFSVIKITGDIIHLVQNHFQSAILPLASPSLTMHRDLTSDKNRFMIGVENKINLTVQRMIDAIIARLNYLLSRQKKVDFRPRDEDEVIASLATAPCNNCVECLKKVHANISKCLDSKNIEHFLTEIGNSFHSMLLEHFKKFSVSPAGGLVLTKDIAKYQETITLFKISQLDERFEMLRQLGNLFIVKPEILKSVLNEGYLAKVDIKYILPYLQARTDFRSAGIDTLLGATIEIGTGERNFNEKARARLAAMGLNISLGGDYLWSQLVFLQKDPLARAHEDLDFQHCI</sequence>
<dbReference type="Pfam" id="PF07393">
    <property type="entry name" value="Sec10_HB"/>
    <property type="match status" value="1"/>
</dbReference>
<proteinExistence type="inferred from homology"/>
<dbReference type="Proteomes" id="UP000789759">
    <property type="component" value="Unassembled WGS sequence"/>
</dbReference>
<dbReference type="InterPro" id="IPR048625">
    <property type="entry name" value="Sec10_N"/>
</dbReference>
<dbReference type="EMBL" id="CAJVQA010005115">
    <property type="protein sequence ID" value="CAG8613485.1"/>
    <property type="molecule type" value="Genomic_DNA"/>
</dbReference>
<comment type="caution">
    <text evidence="7">The sequence shown here is derived from an EMBL/GenBank/DDBJ whole genome shotgun (WGS) entry which is preliminary data.</text>
</comment>
<dbReference type="PANTHER" id="PTHR12100">
    <property type="entry name" value="SEC10"/>
    <property type="match status" value="1"/>
</dbReference>
<dbReference type="GO" id="GO:0000145">
    <property type="term" value="C:exocyst"/>
    <property type="evidence" value="ECO:0007669"/>
    <property type="project" value="TreeGrafter"/>
</dbReference>
<keyword evidence="4" id="KW-0175">Coiled coil</keyword>
<feature type="domain" description="Exocyst complex component Sec10-like alpha-helical bundle" evidence="5">
    <location>
        <begin position="194"/>
        <end position="795"/>
    </location>
</feature>
<reference evidence="7" key="1">
    <citation type="submission" date="2021-06" db="EMBL/GenBank/DDBJ databases">
        <authorList>
            <person name="Kallberg Y."/>
            <person name="Tangrot J."/>
            <person name="Rosling A."/>
        </authorList>
    </citation>
    <scope>NUCLEOTIDE SEQUENCE</scope>
    <source>
        <strain evidence="7">FL966</strain>
    </source>
</reference>